<dbReference type="RefSeq" id="WP_107520408.1">
    <property type="nucleotide sequence ID" value="NZ_PYZH01000080.1"/>
</dbReference>
<dbReference type="AlphaFoldDB" id="A0A2T4KT17"/>
<evidence type="ECO:0000313" key="1">
    <source>
        <dbReference type="EMBL" id="PTF11999.1"/>
    </source>
</evidence>
<reference evidence="1 2" key="1">
    <citation type="journal article" date="2016" name="Front. Microbiol.">
        <title>Comprehensive Phylogenetic Analysis of Bovine Non-aureus Staphylococci Species Based on Whole-Genome Sequencing.</title>
        <authorList>
            <person name="Naushad S."/>
            <person name="Barkema H.W."/>
            <person name="Luby C."/>
            <person name="Condas L.A."/>
            <person name="Nobrega D.B."/>
            <person name="Carson D.A."/>
            <person name="De Buck J."/>
        </authorList>
    </citation>
    <scope>NUCLEOTIDE SEQUENCE [LARGE SCALE GENOMIC DNA]</scope>
    <source>
        <strain evidence="1 2">SNUC 4143</strain>
    </source>
</reference>
<name>A0A2T4KT17_9STAP</name>
<dbReference type="Gene3D" id="1.10.8.200">
    <property type="entry name" value="Replisome organizer (g39p helicase loader/inhibitor protein)"/>
    <property type="match status" value="1"/>
</dbReference>
<dbReference type="EMBL" id="PYZH01000080">
    <property type="protein sequence ID" value="PTF11999.1"/>
    <property type="molecule type" value="Genomic_DNA"/>
</dbReference>
<proteinExistence type="predicted"/>
<evidence type="ECO:0000313" key="2">
    <source>
        <dbReference type="Proteomes" id="UP000243350"/>
    </source>
</evidence>
<organism evidence="1 2">
    <name type="scientific">Staphylococcus devriesei</name>
    <dbReference type="NCBI Taxonomy" id="586733"/>
    <lineage>
        <taxon>Bacteria</taxon>
        <taxon>Bacillati</taxon>
        <taxon>Bacillota</taxon>
        <taxon>Bacilli</taxon>
        <taxon>Bacillales</taxon>
        <taxon>Staphylococcaceae</taxon>
        <taxon>Staphylococcus</taxon>
    </lineage>
</organism>
<accession>A0A2T4KT17</accession>
<evidence type="ECO:0008006" key="3">
    <source>
        <dbReference type="Google" id="ProtNLM"/>
    </source>
</evidence>
<dbReference type="Proteomes" id="UP000243350">
    <property type="component" value="Unassembled WGS sequence"/>
</dbReference>
<protein>
    <recommendedName>
        <fullName evidence="3">Replicative helicase inhibitor G39P N-terminal domain-containing protein</fullName>
    </recommendedName>
</protein>
<sequence>MSMTKQQALEIIKSIRHLYNLDFDKPKLETWVQVLSENGDFELTQKAVKEYINSGNPYPPNLPSVMRKAPKKMEYEEVPDDIKEHRYKMANDPEYRAKRQRAIDEFKRTISKFGVNSDE</sequence>
<comment type="caution">
    <text evidence="1">The sequence shown here is derived from an EMBL/GenBank/DDBJ whole genome shotgun (WGS) entry which is preliminary data.</text>
</comment>
<gene>
    <name evidence="1" type="ORF">BUY48_09985</name>
</gene>